<sequence>MSDLKTTSGSGGAPVEATGTGMPDTQPVTTSPRPAEEALHVHFETKTPSTENALMGHNLSRSGSSSLCFQKHDAALNHVVECVSHKELHKYVDPSLLPPQLGGTSTVPVGESESEKTFREFVAKLNARSTAY</sequence>
<gene>
    <name evidence="2" type="ORF">NSK_007540</name>
</gene>
<name>A0A4D9CUA6_9STRA</name>
<dbReference type="EMBL" id="SDOX01000143">
    <property type="protein sequence ID" value="TFJ81125.1"/>
    <property type="molecule type" value="Genomic_DNA"/>
</dbReference>
<evidence type="ECO:0000313" key="2">
    <source>
        <dbReference type="EMBL" id="TFJ81125.1"/>
    </source>
</evidence>
<proteinExistence type="predicted"/>
<reference evidence="2 3" key="1">
    <citation type="submission" date="2019-01" db="EMBL/GenBank/DDBJ databases">
        <title>Nuclear Genome Assembly of the Microalgal Biofuel strain Nannochloropsis salina CCMP1776.</title>
        <authorList>
            <person name="Hovde B."/>
        </authorList>
    </citation>
    <scope>NUCLEOTIDE SEQUENCE [LARGE SCALE GENOMIC DNA]</scope>
    <source>
        <strain evidence="2 3">CCMP1776</strain>
    </source>
</reference>
<evidence type="ECO:0000256" key="1">
    <source>
        <dbReference type="SAM" id="MobiDB-lite"/>
    </source>
</evidence>
<protein>
    <submittedName>
        <fullName evidence="2">Uncharacterized protein</fullName>
    </submittedName>
</protein>
<organism evidence="2 3">
    <name type="scientific">Nannochloropsis salina CCMP1776</name>
    <dbReference type="NCBI Taxonomy" id="1027361"/>
    <lineage>
        <taxon>Eukaryota</taxon>
        <taxon>Sar</taxon>
        <taxon>Stramenopiles</taxon>
        <taxon>Ochrophyta</taxon>
        <taxon>Eustigmatophyceae</taxon>
        <taxon>Eustigmatales</taxon>
        <taxon>Monodopsidaceae</taxon>
        <taxon>Microchloropsis</taxon>
        <taxon>Microchloropsis salina</taxon>
    </lineage>
</organism>
<keyword evidence="3" id="KW-1185">Reference proteome</keyword>
<dbReference type="AlphaFoldDB" id="A0A4D9CUA6"/>
<feature type="region of interest" description="Disordered" evidence="1">
    <location>
        <begin position="1"/>
        <end position="33"/>
    </location>
</feature>
<comment type="caution">
    <text evidence="2">The sequence shown here is derived from an EMBL/GenBank/DDBJ whole genome shotgun (WGS) entry which is preliminary data.</text>
</comment>
<dbReference type="InterPro" id="IPR036865">
    <property type="entry name" value="CRAL-TRIO_dom_sf"/>
</dbReference>
<accession>A0A4D9CUA6</accession>
<dbReference type="Proteomes" id="UP000355283">
    <property type="component" value="Unassembled WGS sequence"/>
</dbReference>
<evidence type="ECO:0000313" key="3">
    <source>
        <dbReference type="Proteomes" id="UP000355283"/>
    </source>
</evidence>
<dbReference type="SUPFAM" id="SSF52087">
    <property type="entry name" value="CRAL/TRIO domain"/>
    <property type="match status" value="1"/>
</dbReference>